<evidence type="ECO:0000313" key="4">
    <source>
        <dbReference type="Proteomes" id="UP000612362"/>
    </source>
</evidence>
<dbReference type="NCBIfam" id="NF008573">
    <property type="entry name" value="PRK11525.1"/>
    <property type="match status" value="1"/>
</dbReference>
<feature type="domain" description="Bro-N" evidence="2">
    <location>
        <begin position="19"/>
        <end position="106"/>
    </location>
</feature>
<accession>A0A8J3IA71</accession>
<keyword evidence="4" id="KW-1185">Reference proteome</keyword>
<reference evidence="3" key="1">
    <citation type="submission" date="2020-10" db="EMBL/GenBank/DDBJ databases">
        <title>Taxonomic study of unclassified bacteria belonging to the class Ktedonobacteria.</title>
        <authorList>
            <person name="Yabe S."/>
            <person name="Wang C.M."/>
            <person name="Zheng Y."/>
            <person name="Sakai Y."/>
            <person name="Cavaletti L."/>
            <person name="Monciardini P."/>
            <person name="Donadio S."/>
        </authorList>
    </citation>
    <scope>NUCLEOTIDE SEQUENCE</scope>
    <source>
        <strain evidence="3">SOSP1-1</strain>
    </source>
</reference>
<dbReference type="RefSeq" id="WP_220200353.1">
    <property type="nucleotide sequence ID" value="NZ_BNJF01000012.1"/>
</dbReference>
<protein>
    <submittedName>
        <fullName evidence="3">DNA damage-inducible protein D</fullName>
    </submittedName>
</protein>
<dbReference type="InterPro" id="IPR003497">
    <property type="entry name" value="BRO_N_domain"/>
</dbReference>
<evidence type="ECO:0000313" key="3">
    <source>
        <dbReference type="EMBL" id="GHO51441.1"/>
    </source>
</evidence>
<dbReference type="AlphaFoldDB" id="A0A8J3IA71"/>
<name>A0A8J3IA71_9CHLR</name>
<dbReference type="Pfam" id="PF02498">
    <property type="entry name" value="Bro-N"/>
    <property type="match status" value="1"/>
</dbReference>
<evidence type="ECO:0000259" key="2">
    <source>
        <dbReference type="Pfam" id="PF02498"/>
    </source>
</evidence>
<gene>
    <name evidence="3" type="ORF">KSX_96040</name>
</gene>
<evidence type="ECO:0000256" key="1">
    <source>
        <dbReference type="SAM" id="MobiDB-lite"/>
    </source>
</evidence>
<proteinExistence type="predicted"/>
<feature type="region of interest" description="Disordered" evidence="1">
    <location>
        <begin position="261"/>
        <end position="288"/>
    </location>
</feature>
<dbReference type="EMBL" id="BNJF01000012">
    <property type="protein sequence ID" value="GHO51441.1"/>
    <property type="molecule type" value="Genomic_DNA"/>
</dbReference>
<organism evidence="3 4">
    <name type="scientific">Ktedonospora formicarum</name>
    <dbReference type="NCBI Taxonomy" id="2778364"/>
    <lineage>
        <taxon>Bacteria</taxon>
        <taxon>Bacillati</taxon>
        <taxon>Chloroflexota</taxon>
        <taxon>Ktedonobacteria</taxon>
        <taxon>Ktedonobacterales</taxon>
        <taxon>Ktedonobacteraceae</taxon>
        <taxon>Ktedonospora</taxon>
    </lineage>
</organism>
<sequence>MGQSPDFDKIKQENVYGMEHWSARDLAPLLGYAKWERFEGAIKRAMTACEKSGNRVEDHFPSAGKQIQFGKGATQDVKDYALSRFACYLIAQNGDPRKPEIATAQVYFAISTRANEIHELRRQQEERLEMRLKVIESYKLLGQAAQQAGVNTENFGIFIDAGYLGLHRHTLEELKERKDIPDDEDYLDNIGRAELSAIDFKNNLTEGKIRGEGITGLDDASQAHYFVGDQVRKAIEAVGQPYPEDLPPAASIRKMIEERRRASKKRRLKAQEPEQGQGTLFDDFEGNG</sequence>
<comment type="caution">
    <text evidence="3">The sequence shown here is derived from an EMBL/GenBank/DDBJ whole genome shotgun (WGS) entry which is preliminary data.</text>
</comment>
<dbReference type="Proteomes" id="UP000612362">
    <property type="component" value="Unassembled WGS sequence"/>
</dbReference>